<reference evidence="1 2" key="1">
    <citation type="submission" date="2015-07" db="EMBL/GenBank/DDBJ databases">
        <title>Draft genome of Achromobacter spanius.</title>
        <authorList>
            <person name="Wang X."/>
        </authorList>
    </citation>
    <scope>NUCLEOTIDE SEQUENCE [LARGE SCALE GENOMIC DNA]</scope>
    <source>
        <strain evidence="1 2">CGMCC9173</strain>
    </source>
</reference>
<comment type="caution">
    <text evidence="1">The sequence shown here is derived from an EMBL/GenBank/DDBJ whole genome shotgun (WGS) entry which is preliminary data.</text>
</comment>
<evidence type="ECO:0000313" key="2">
    <source>
        <dbReference type="Proteomes" id="UP000037511"/>
    </source>
</evidence>
<organism evidence="1 2">
    <name type="scientific">Achromobacter spanius</name>
    <dbReference type="NCBI Taxonomy" id="217203"/>
    <lineage>
        <taxon>Bacteria</taxon>
        <taxon>Pseudomonadati</taxon>
        <taxon>Pseudomonadota</taxon>
        <taxon>Betaproteobacteria</taxon>
        <taxon>Burkholderiales</taxon>
        <taxon>Alcaligenaceae</taxon>
        <taxon>Achromobacter</taxon>
    </lineage>
</organism>
<dbReference type="EMBL" id="LGVG01000030">
    <property type="protein sequence ID" value="KNE25817.1"/>
    <property type="molecule type" value="Genomic_DNA"/>
</dbReference>
<evidence type="ECO:0000313" key="1">
    <source>
        <dbReference type="EMBL" id="KNE25817.1"/>
    </source>
</evidence>
<dbReference type="AlphaFoldDB" id="A0AAW3I1W6"/>
<accession>A0AAW3I1W6</accession>
<gene>
    <name evidence="1" type="ORF">AFM18_20540</name>
</gene>
<name>A0AAW3I1W6_9BURK</name>
<protein>
    <submittedName>
        <fullName evidence="1">Uncharacterized protein</fullName>
    </submittedName>
</protein>
<proteinExistence type="predicted"/>
<dbReference type="RefSeq" id="WP_050448730.1">
    <property type="nucleotide sequence ID" value="NZ_LGVG01000030.1"/>
</dbReference>
<dbReference type="Proteomes" id="UP000037511">
    <property type="component" value="Unassembled WGS sequence"/>
</dbReference>
<sequence length="92" mass="9933">MVLAILARTTAERGTQKLIKYVTDQMEGEPDILTALRHQPLLLRGLDGSTLHVQQAPAHGWTYEGLCAVQPESAVIGCDAFLGTSWVGSTEV</sequence>